<dbReference type="Gene3D" id="2.60.120.10">
    <property type="entry name" value="Jelly Rolls"/>
    <property type="match status" value="1"/>
</dbReference>
<dbReference type="SUPFAM" id="SSF51182">
    <property type="entry name" value="RmlC-like cupins"/>
    <property type="match status" value="1"/>
</dbReference>
<evidence type="ECO:0000259" key="2">
    <source>
        <dbReference type="Pfam" id="PF07883"/>
    </source>
</evidence>
<dbReference type="InterPro" id="IPR013096">
    <property type="entry name" value="Cupin_2"/>
</dbReference>
<dbReference type="PANTHER" id="PTHR35848:SF6">
    <property type="entry name" value="CUPIN TYPE-2 DOMAIN-CONTAINING PROTEIN"/>
    <property type="match status" value="1"/>
</dbReference>
<evidence type="ECO:0000313" key="4">
    <source>
        <dbReference type="Proteomes" id="UP001424741"/>
    </source>
</evidence>
<dbReference type="InterPro" id="IPR014710">
    <property type="entry name" value="RmlC-like_jellyroll"/>
</dbReference>
<dbReference type="PANTHER" id="PTHR35848">
    <property type="entry name" value="OXALATE-BINDING PROTEIN"/>
    <property type="match status" value="1"/>
</dbReference>
<keyword evidence="1" id="KW-0479">Metal-binding</keyword>
<evidence type="ECO:0000313" key="3">
    <source>
        <dbReference type="EMBL" id="GAA5495863.1"/>
    </source>
</evidence>
<dbReference type="Proteomes" id="UP001424741">
    <property type="component" value="Unassembled WGS sequence"/>
</dbReference>
<dbReference type="InterPro" id="IPR051610">
    <property type="entry name" value="GPI/OXD"/>
</dbReference>
<comment type="caution">
    <text evidence="3">The sequence shown here is derived from an EMBL/GenBank/DDBJ whole genome shotgun (WGS) entry which is preliminary data.</text>
</comment>
<feature type="domain" description="Cupin type-2" evidence="2">
    <location>
        <begin position="40"/>
        <end position="108"/>
    </location>
</feature>
<proteinExistence type="predicted"/>
<sequence length="134" mass="14890">MFVEPDMILSEPAAMGVNEFFSHPTASGSTPTQDLILIRATLLPGKGHDFHYHENREEFLYILSGTIEQWLGEEKRVCKAGDVIYVPPGVVHASFNIGEGNAQLLAIFNNKSDPAELATDVSQLVPWKHIRMID</sequence>
<dbReference type="InterPro" id="IPR011051">
    <property type="entry name" value="RmlC_Cupin_sf"/>
</dbReference>
<dbReference type="EMBL" id="BAABRL010000006">
    <property type="protein sequence ID" value="GAA5495863.1"/>
    <property type="molecule type" value="Genomic_DNA"/>
</dbReference>
<gene>
    <name evidence="3" type="ORF">Rhal01_02043</name>
</gene>
<organism evidence="3 4">
    <name type="scientific">Rubritalea halochordaticola</name>
    <dbReference type="NCBI Taxonomy" id="714537"/>
    <lineage>
        <taxon>Bacteria</taxon>
        <taxon>Pseudomonadati</taxon>
        <taxon>Verrucomicrobiota</taxon>
        <taxon>Verrucomicrobiia</taxon>
        <taxon>Verrucomicrobiales</taxon>
        <taxon>Rubritaleaceae</taxon>
        <taxon>Rubritalea</taxon>
    </lineage>
</organism>
<dbReference type="Pfam" id="PF07883">
    <property type="entry name" value="Cupin_2"/>
    <property type="match status" value="1"/>
</dbReference>
<accession>A0ABP9UZJ2</accession>
<reference evidence="3 4" key="1">
    <citation type="submission" date="2024-02" db="EMBL/GenBank/DDBJ databases">
        <title>Rubritalea halochordaticola NBRC 107102.</title>
        <authorList>
            <person name="Ichikawa N."/>
            <person name="Katano-Makiyama Y."/>
            <person name="Hidaka K."/>
        </authorList>
    </citation>
    <scope>NUCLEOTIDE SEQUENCE [LARGE SCALE GENOMIC DNA]</scope>
    <source>
        <strain evidence="3 4">NBRC 107102</strain>
    </source>
</reference>
<keyword evidence="4" id="KW-1185">Reference proteome</keyword>
<protein>
    <recommendedName>
        <fullName evidence="2">Cupin type-2 domain-containing protein</fullName>
    </recommendedName>
</protein>
<evidence type="ECO:0000256" key="1">
    <source>
        <dbReference type="ARBA" id="ARBA00022723"/>
    </source>
</evidence>
<name>A0ABP9UZJ2_9BACT</name>